<keyword evidence="4" id="KW-1185">Reference proteome</keyword>
<feature type="compositionally biased region" description="Acidic residues" evidence="2">
    <location>
        <begin position="521"/>
        <end position="537"/>
    </location>
</feature>
<protein>
    <recommendedName>
        <fullName evidence="5">MIT domain-containing protein</fullName>
    </recommendedName>
</protein>
<gene>
    <name evidence="3" type="ORF">PDE001_LOCUS8733</name>
</gene>
<evidence type="ECO:0000313" key="4">
    <source>
        <dbReference type="Proteomes" id="UP001162029"/>
    </source>
</evidence>
<evidence type="ECO:0000256" key="1">
    <source>
        <dbReference type="SAM" id="Coils"/>
    </source>
</evidence>
<dbReference type="InterPro" id="IPR036181">
    <property type="entry name" value="MIT_dom_sf"/>
</dbReference>
<feature type="coiled-coil region" evidence="1">
    <location>
        <begin position="218"/>
        <end position="245"/>
    </location>
</feature>
<dbReference type="AlphaFoldDB" id="A0AAV0V2N5"/>
<evidence type="ECO:0000313" key="3">
    <source>
        <dbReference type="EMBL" id="CAI5743482.1"/>
    </source>
</evidence>
<reference evidence="3" key="1">
    <citation type="submission" date="2022-12" db="EMBL/GenBank/DDBJ databases">
        <authorList>
            <person name="Webb A."/>
        </authorList>
    </citation>
    <scope>NUCLEOTIDE SEQUENCE</scope>
    <source>
        <strain evidence="3">Pd1</strain>
    </source>
</reference>
<organism evidence="3 4">
    <name type="scientific">Peronospora destructor</name>
    <dbReference type="NCBI Taxonomy" id="86335"/>
    <lineage>
        <taxon>Eukaryota</taxon>
        <taxon>Sar</taxon>
        <taxon>Stramenopiles</taxon>
        <taxon>Oomycota</taxon>
        <taxon>Peronosporomycetes</taxon>
        <taxon>Peronosporales</taxon>
        <taxon>Peronosporaceae</taxon>
        <taxon>Peronospora</taxon>
    </lineage>
</organism>
<dbReference type="SUPFAM" id="SSF116846">
    <property type="entry name" value="MIT domain"/>
    <property type="match status" value="1"/>
</dbReference>
<feature type="region of interest" description="Disordered" evidence="2">
    <location>
        <begin position="259"/>
        <end position="340"/>
    </location>
</feature>
<keyword evidence="1" id="KW-0175">Coiled coil</keyword>
<name>A0AAV0V2N5_9STRA</name>
<dbReference type="Proteomes" id="UP001162029">
    <property type="component" value="Unassembled WGS sequence"/>
</dbReference>
<dbReference type="Gene3D" id="1.20.58.80">
    <property type="entry name" value="Phosphotransferase system, lactose/cellobiose-type IIA subunit"/>
    <property type="match status" value="1"/>
</dbReference>
<accession>A0AAV0V2N5</accession>
<feature type="compositionally biased region" description="Low complexity" evidence="2">
    <location>
        <begin position="449"/>
        <end position="468"/>
    </location>
</feature>
<dbReference type="EMBL" id="CANTFM010001881">
    <property type="protein sequence ID" value="CAI5743482.1"/>
    <property type="molecule type" value="Genomic_DNA"/>
</dbReference>
<evidence type="ECO:0008006" key="5">
    <source>
        <dbReference type="Google" id="ProtNLM"/>
    </source>
</evidence>
<comment type="caution">
    <text evidence="3">The sequence shown here is derived from an EMBL/GenBank/DDBJ whole genome shotgun (WGS) entry which is preliminary data.</text>
</comment>
<sequence>MAGSMDLEARLRALRSSKRSPAPSPALSLTPVSSLTLTDSIAKASSVQKQISVTIAGRDGYSSLHSTSSVVPRVNMINCCSSNNSACFAPIATSIAPLRALELAPAHEEVLQLTTAQLLGPEYEKAVKAAQFAIDRERRQMPHAAIDAYIEAGQMLIEIGRQQAAPHLQDIVKTKALALLQRAEGLSEWTNEVLAKDSSQQALAAAYQQSQQNRNKSLTEKQELVSKMQQDNRNMKERLNQLALLTRIRGRMVKVVKTRRARKTAEKEEAEAAVQASTRSNRGGFNDVTGEVNEYLYGEGEDSYGGLNDVTGSSSDEDDEPRNSYQHHHASATSDSPREAQKVGLINELHERIGLPQIDQFRKFEPLTNDRRTDEKQKQLQSELEVAKQEADKLRAAVQEMERCLQLAAQHSKQRSIKLEQRKAQEFAKVQSELDRLREQLEIERRRSTSSLHSGPSSWSSWRSSVASDPGGGETKNTGKLGYVQSSLAKVFRGRNEQPGGFDNVHNRRASEHSSTTQSYDMDEEETEEDDDGGVWL</sequence>
<evidence type="ECO:0000256" key="2">
    <source>
        <dbReference type="SAM" id="MobiDB-lite"/>
    </source>
</evidence>
<feature type="region of interest" description="Disordered" evidence="2">
    <location>
        <begin position="445"/>
        <end position="537"/>
    </location>
</feature>
<proteinExistence type="predicted"/>